<dbReference type="Gene3D" id="3.30.70.1070">
    <property type="entry name" value="Sporulation related repeat"/>
    <property type="match status" value="1"/>
</dbReference>
<evidence type="ECO:0000256" key="1">
    <source>
        <dbReference type="SAM" id="MobiDB-lite"/>
    </source>
</evidence>
<protein>
    <submittedName>
        <fullName evidence="3">SPOR domain-containing protein</fullName>
    </submittedName>
</protein>
<dbReference type="PROSITE" id="PS51724">
    <property type="entry name" value="SPOR"/>
    <property type="match status" value="1"/>
</dbReference>
<dbReference type="Proteomes" id="UP001627408">
    <property type="component" value="Unassembled WGS sequence"/>
</dbReference>
<accession>A0ABW8UMU1</accession>
<keyword evidence="4" id="KW-1185">Reference proteome</keyword>
<dbReference type="RefSeq" id="WP_407590196.1">
    <property type="nucleotide sequence ID" value="NZ_JBHDIY010000002.1"/>
</dbReference>
<sequence length="357" mass="38328">MLAQDLSSVQTPAELPPASYRGAQYVDSKGCVFIRAGIDGNVTWVPRVNRQRELICGQTPTLSGAQRTIAADPVRPPVAAAPAPTATQPAPQATQRPRPAPRQVTTAAPRRTTQPAAPTAVRRPATVPSPAPARTVVRKAPEVGTVQSTVSPKTRVLPRHVYDQRAARGTFPVPKGYRPVWEDDRLNPRRAEQSLEGIARTRLIWTQTVPRRLVDTATGRDVTSKVALVYPYTDAATQQRELGTVTLVHRNGQLQKRIVRNKAKASATAAPAQAAPTRVKASSTDRYVQVGTYAVPANAQAAAQRILRAGLPARIGQVQRGGKSYQVVLAGPFANGAPLAQGLQKSKVAGFRDAFIR</sequence>
<dbReference type="Pfam" id="PF05036">
    <property type="entry name" value="SPOR"/>
    <property type="match status" value="1"/>
</dbReference>
<evidence type="ECO:0000313" key="4">
    <source>
        <dbReference type="Proteomes" id="UP001627408"/>
    </source>
</evidence>
<name>A0ABW8UMU1_9RHOB</name>
<feature type="region of interest" description="Disordered" evidence="1">
    <location>
        <begin position="76"/>
        <end position="140"/>
    </location>
</feature>
<reference evidence="3 4" key="1">
    <citation type="submission" date="2024-08" db="EMBL/GenBank/DDBJ databases">
        <title>Tateyamaria sp. nov., isolated from marine algae.</title>
        <authorList>
            <person name="Choi B.J."/>
            <person name="Kim J.M."/>
            <person name="Lee J.K."/>
            <person name="Choi D.G."/>
            <person name="Bayburt H."/>
            <person name="Baek J.H."/>
            <person name="Han D.M."/>
            <person name="Jeon C.O."/>
        </authorList>
    </citation>
    <scope>NUCLEOTIDE SEQUENCE [LARGE SCALE GENOMIC DNA]</scope>
    <source>
        <strain evidence="3 4">KMU-156</strain>
    </source>
</reference>
<comment type="caution">
    <text evidence="3">The sequence shown here is derived from an EMBL/GenBank/DDBJ whole genome shotgun (WGS) entry which is preliminary data.</text>
</comment>
<gene>
    <name evidence="3" type="ORF">ACERZ8_00625</name>
</gene>
<proteinExistence type="predicted"/>
<evidence type="ECO:0000259" key="2">
    <source>
        <dbReference type="PROSITE" id="PS51724"/>
    </source>
</evidence>
<organism evidence="3 4">
    <name type="scientific">Tateyamaria armeniaca</name>
    <dbReference type="NCBI Taxonomy" id="2518930"/>
    <lineage>
        <taxon>Bacteria</taxon>
        <taxon>Pseudomonadati</taxon>
        <taxon>Pseudomonadota</taxon>
        <taxon>Alphaproteobacteria</taxon>
        <taxon>Rhodobacterales</taxon>
        <taxon>Roseobacteraceae</taxon>
        <taxon>Tateyamaria</taxon>
    </lineage>
</organism>
<evidence type="ECO:0000313" key="3">
    <source>
        <dbReference type="EMBL" id="MFL4468443.1"/>
    </source>
</evidence>
<feature type="compositionally biased region" description="Low complexity" evidence="1">
    <location>
        <begin position="77"/>
        <end position="128"/>
    </location>
</feature>
<feature type="domain" description="SPOR" evidence="2">
    <location>
        <begin position="280"/>
        <end position="357"/>
    </location>
</feature>
<dbReference type="InterPro" id="IPR007730">
    <property type="entry name" value="SPOR-like_dom"/>
</dbReference>
<dbReference type="EMBL" id="JBHDIY010000002">
    <property type="protein sequence ID" value="MFL4468443.1"/>
    <property type="molecule type" value="Genomic_DNA"/>
</dbReference>
<dbReference type="SUPFAM" id="SSF110997">
    <property type="entry name" value="Sporulation related repeat"/>
    <property type="match status" value="1"/>
</dbReference>
<dbReference type="InterPro" id="IPR036680">
    <property type="entry name" value="SPOR-like_sf"/>
</dbReference>